<dbReference type="InterPro" id="IPR037818">
    <property type="entry name" value="TAF8"/>
</dbReference>
<dbReference type="InterPro" id="IPR006565">
    <property type="entry name" value="BTP"/>
</dbReference>
<reference evidence="9" key="1">
    <citation type="journal article" date="2017" name="Gigascience">
        <title>The genome draft of coconut (Cocos nucifera).</title>
        <authorList>
            <person name="Xiao Y."/>
            <person name="Xu P."/>
            <person name="Fan H."/>
            <person name="Baudouin L."/>
            <person name="Xia W."/>
            <person name="Bocs S."/>
            <person name="Xu J."/>
            <person name="Li Q."/>
            <person name="Guo A."/>
            <person name="Zhou L."/>
            <person name="Li J."/>
            <person name="Wu Y."/>
            <person name="Ma Z."/>
            <person name="Armero A."/>
            <person name="Issali A.E."/>
            <person name="Liu N."/>
            <person name="Peng M."/>
            <person name="Yang Y."/>
        </authorList>
    </citation>
    <scope>NUCLEOTIDE SEQUENCE</scope>
    <source>
        <tissue evidence="9">Spear leaf of Hainan Tall coconut</tissue>
    </source>
</reference>
<evidence type="ECO:0000313" key="9">
    <source>
        <dbReference type="EMBL" id="KAG1347782.1"/>
    </source>
</evidence>
<evidence type="ECO:0000313" key="10">
    <source>
        <dbReference type="Proteomes" id="UP000797356"/>
    </source>
</evidence>
<keyword evidence="6" id="KW-0539">Nucleus</keyword>
<accession>A0A8K0N468</accession>
<evidence type="ECO:0000256" key="5">
    <source>
        <dbReference type="ARBA" id="ARBA00023163"/>
    </source>
</evidence>
<evidence type="ECO:0000259" key="8">
    <source>
        <dbReference type="SMART" id="SM00576"/>
    </source>
</evidence>
<dbReference type="InterPro" id="IPR009072">
    <property type="entry name" value="Histone-fold"/>
</dbReference>
<proteinExistence type="inferred from homology"/>
<dbReference type="Pfam" id="PF10406">
    <property type="entry name" value="TAF8_C"/>
    <property type="match status" value="1"/>
</dbReference>
<dbReference type="Pfam" id="PF07524">
    <property type="entry name" value="Bromo_TP"/>
    <property type="match status" value="1"/>
</dbReference>
<sequence length="362" mass="39864">MSDGGRESGRYNQTSSKKSKVSGGDEFGRAIAKIAVTQICGSTGFHSSHPSALDALADVAIRYISDLGKAANFYANLSGRTSSNVFDVIQGLEDLGLSQGFSGASDIHRCLASSGVVREICQFVSTAEEVPFAWPVPRFPIARTPKQTSSFAQIGEAPAGNHIPNWLPPFPDPHTYIHTPVWNERATDPRADKIEQARQRRKAERSLLSLQQRLACNATAEFMPAIDGDARKGKEIVTNNPFLAPPLPHGEKEVSEIVMPKEDADEKKLSVLETFAPAIEAAKSRSFPSLISEERVLPSERPMVHFKFGIHKKSIVAPLSSKARNAKMDSWFLRDDEKDDKKRRAEMILKEAMENPQELAQL</sequence>
<dbReference type="GO" id="GO:0005669">
    <property type="term" value="C:transcription factor TFIID complex"/>
    <property type="evidence" value="ECO:0007669"/>
    <property type="project" value="InterPro"/>
</dbReference>
<keyword evidence="5" id="KW-0804">Transcription</keyword>
<dbReference type="PANTHER" id="PTHR46338">
    <property type="entry name" value="TRANSCRIPTION INITIATION FACTOR TFIID SUBUNIT 8"/>
    <property type="match status" value="1"/>
</dbReference>
<dbReference type="Proteomes" id="UP000797356">
    <property type="component" value="Chromosome 6"/>
</dbReference>
<dbReference type="PANTHER" id="PTHR46338:SF1">
    <property type="entry name" value="TRANSCRIPTION INITIATION FACTOR TFIID SUBUNIT 8"/>
    <property type="match status" value="1"/>
</dbReference>
<keyword evidence="4" id="KW-0805">Transcription regulation</keyword>
<dbReference type="Gene3D" id="1.10.20.10">
    <property type="entry name" value="Histone, subunit A"/>
    <property type="match status" value="1"/>
</dbReference>
<dbReference type="EMBL" id="CM017877">
    <property type="protein sequence ID" value="KAG1347782.1"/>
    <property type="molecule type" value="Genomic_DNA"/>
</dbReference>
<evidence type="ECO:0000256" key="4">
    <source>
        <dbReference type="ARBA" id="ARBA00023015"/>
    </source>
</evidence>
<dbReference type="CDD" id="cd08049">
    <property type="entry name" value="TAF8"/>
    <property type="match status" value="1"/>
</dbReference>
<evidence type="ECO:0000256" key="7">
    <source>
        <dbReference type="SAM" id="MobiDB-lite"/>
    </source>
</evidence>
<gene>
    <name evidence="9" type="ORF">COCNU_06G016110</name>
</gene>
<dbReference type="SMART" id="SM00576">
    <property type="entry name" value="BTP"/>
    <property type="match status" value="1"/>
</dbReference>
<dbReference type="InterPro" id="IPR019473">
    <property type="entry name" value="TFIID_su8_C"/>
</dbReference>
<comment type="similarity">
    <text evidence="2">Belongs to the TAF8 family.</text>
</comment>
<comment type="caution">
    <text evidence="9">The sequence shown here is derived from an EMBL/GenBank/DDBJ whole genome shotgun (WGS) entry which is preliminary data.</text>
</comment>
<keyword evidence="10" id="KW-1185">Reference proteome</keyword>
<evidence type="ECO:0000256" key="3">
    <source>
        <dbReference type="ARBA" id="ARBA00017307"/>
    </source>
</evidence>
<protein>
    <recommendedName>
        <fullName evidence="3">Transcription initiation factor TFIID subunit 8</fullName>
    </recommendedName>
</protein>
<dbReference type="OrthoDB" id="436852at2759"/>
<organism evidence="9 10">
    <name type="scientific">Cocos nucifera</name>
    <name type="common">Coconut palm</name>
    <dbReference type="NCBI Taxonomy" id="13894"/>
    <lineage>
        <taxon>Eukaryota</taxon>
        <taxon>Viridiplantae</taxon>
        <taxon>Streptophyta</taxon>
        <taxon>Embryophyta</taxon>
        <taxon>Tracheophyta</taxon>
        <taxon>Spermatophyta</taxon>
        <taxon>Magnoliopsida</taxon>
        <taxon>Liliopsida</taxon>
        <taxon>Arecaceae</taxon>
        <taxon>Arecoideae</taxon>
        <taxon>Cocoseae</taxon>
        <taxon>Attaleinae</taxon>
        <taxon>Cocos</taxon>
    </lineage>
</organism>
<name>A0A8K0N468_COCNU</name>
<evidence type="ECO:0000256" key="2">
    <source>
        <dbReference type="ARBA" id="ARBA00008767"/>
    </source>
</evidence>
<feature type="domain" description="Bromodomain associated" evidence="8">
    <location>
        <begin position="25"/>
        <end position="101"/>
    </location>
</feature>
<dbReference type="AlphaFoldDB" id="A0A8K0N468"/>
<evidence type="ECO:0000256" key="1">
    <source>
        <dbReference type="ARBA" id="ARBA00004123"/>
    </source>
</evidence>
<evidence type="ECO:0000256" key="6">
    <source>
        <dbReference type="ARBA" id="ARBA00023242"/>
    </source>
</evidence>
<reference evidence="9" key="2">
    <citation type="submission" date="2019-07" db="EMBL/GenBank/DDBJ databases">
        <authorList>
            <person name="Yang Y."/>
            <person name="Bocs S."/>
            <person name="Baudouin L."/>
        </authorList>
    </citation>
    <scope>NUCLEOTIDE SEQUENCE</scope>
    <source>
        <tissue evidence="9">Spear leaf of Hainan Tall coconut</tissue>
    </source>
</reference>
<feature type="region of interest" description="Disordered" evidence="7">
    <location>
        <begin position="1"/>
        <end position="23"/>
    </location>
</feature>
<dbReference type="GO" id="GO:0046982">
    <property type="term" value="F:protein heterodimerization activity"/>
    <property type="evidence" value="ECO:0007669"/>
    <property type="project" value="InterPro"/>
</dbReference>
<comment type="subcellular location">
    <subcellularLocation>
        <location evidence="1">Nucleus</location>
    </subcellularLocation>
</comment>